<evidence type="ECO:0008006" key="6">
    <source>
        <dbReference type="Google" id="ProtNLM"/>
    </source>
</evidence>
<feature type="domain" description="Inner membrane protein YqiJ N-terminal" evidence="3">
    <location>
        <begin position="9"/>
        <end position="117"/>
    </location>
</feature>
<protein>
    <recommendedName>
        <fullName evidence="6">Inner membrane protein</fullName>
    </recommendedName>
</protein>
<dbReference type="STRING" id="87626.PTD2_04041"/>
<keyword evidence="1" id="KW-0812">Transmembrane</keyword>
<evidence type="ECO:0000313" key="5">
    <source>
        <dbReference type="Proteomes" id="UP000006201"/>
    </source>
</evidence>
<dbReference type="HOGENOM" id="CLU_100961_0_0_6"/>
<evidence type="ECO:0000313" key="4">
    <source>
        <dbReference type="EMBL" id="EAR30711.1"/>
    </source>
</evidence>
<dbReference type="AlphaFoldDB" id="A4C579"/>
<sequence>MEFMLADFNLLFSCAIFFVFILLLIEGLGLIIGFSLMNALDQLTGFDLDADIDLTAGGLTSLLGWLCLNRLPMLIWLVLFLSSFGIFGYSINYFSTLIFETSLASYLVVSSALIITVYFIKLVAAPLTKILPKNESSAISNHSFVGKLAKITQGKASFQNPTEAVLQDEYHQKHYLLVAPQSKDEIFIEGTEVVLVEKNENYWLGIAFNQNLK</sequence>
<keyword evidence="5" id="KW-1185">Reference proteome</keyword>
<comment type="caution">
    <text evidence="4">The sequence shown here is derived from an EMBL/GenBank/DDBJ whole genome shotgun (WGS) entry which is preliminary data.</text>
</comment>
<dbReference type="Pfam" id="PF07290">
    <property type="entry name" value="YqiJ_OB"/>
    <property type="match status" value="1"/>
</dbReference>
<dbReference type="InterPro" id="IPR010840">
    <property type="entry name" value="YqiJ_OB"/>
</dbReference>
<dbReference type="Proteomes" id="UP000006201">
    <property type="component" value="Unassembled WGS sequence"/>
</dbReference>
<keyword evidence="1" id="KW-1133">Transmembrane helix</keyword>
<feature type="transmembrane region" description="Helical" evidence="1">
    <location>
        <begin position="12"/>
        <end position="32"/>
    </location>
</feature>
<evidence type="ECO:0000259" key="3">
    <source>
        <dbReference type="Pfam" id="PF21001"/>
    </source>
</evidence>
<organism evidence="4 5">
    <name type="scientific">Pseudoalteromonas tunicata D2</name>
    <dbReference type="NCBI Taxonomy" id="87626"/>
    <lineage>
        <taxon>Bacteria</taxon>
        <taxon>Pseudomonadati</taxon>
        <taxon>Pseudomonadota</taxon>
        <taxon>Gammaproteobacteria</taxon>
        <taxon>Alteromonadales</taxon>
        <taxon>Pseudoalteromonadaceae</taxon>
        <taxon>Pseudoalteromonas</taxon>
    </lineage>
</organism>
<reference evidence="4 5" key="1">
    <citation type="submission" date="2006-02" db="EMBL/GenBank/DDBJ databases">
        <authorList>
            <person name="Moran M.A."/>
            <person name="Kjelleberg S."/>
            <person name="Egan S."/>
            <person name="Saunders N."/>
            <person name="Thomas T."/>
            <person name="Ferriera S."/>
            <person name="Johnson J."/>
            <person name="Kravitz S."/>
            <person name="Halpern A."/>
            <person name="Remington K."/>
            <person name="Beeson K."/>
            <person name="Tran B."/>
            <person name="Rogers Y.-H."/>
            <person name="Friedman R."/>
            <person name="Venter J.C."/>
        </authorList>
    </citation>
    <scope>NUCLEOTIDE SEQUENCE [LARGE SCALE GENOMIC DNA]</scope>
    <source>
        <strain evidence="4 5">D2</strain>
    </source>
</reference>
<keyword evidence="1" id="KW-0472">Membrane</keyword>
<evidence type="ECO:0000259" key="2">
    <source>
        <dbReference type="Pfam" id="PF07290"/>
    </source>
</evidence>
<evidence type="ECO:0000256" key="1">
    <source>
        <dbReference type="SAM" id="Phobius"/>
    </source>
</evidence>
<name>A4C579_9GAMM</name>
<accession>A4C579</accession>
<feature type="transmembrane region" description="Helical" evidence="1">
    <location>
        <begin position="73"/>
        <end position="91"/>
    </location>
</feature>
<proteinExistence type="predicted"/>
<dbReference type="Pfam" id="PF21001">
    <property type="entry name" value="YqiJ_N"/>
    <property type="match status" value="1"/>
</dbReference>
<feature type="domain" description="Inner membrane protein YqiJ OB-fold" evidence="2">
    <location>
        <begin position="143"/>
        <end position="204"/>
    </location>
</feature>
<gene>
    <name evidence="4" type="ORF">PTD2_04041</name>
</gene>
<dbReference type="InterPro" id="IPR048376">
    <property type="entry name" value="YqiJ_N"/>
</dbReference>
<feature type="transmembrane region" description="Helical" evidence="1">
    <location>
        <begin position="103"/>
        <end position="124"/>
    </location>
</feature>
<dbReference type="eggNOG" id="COG1585">
    <property type="taxonomic scope" value="Bacteria"/>
</dbReference>
<dbReference type="EMBL" id="AAOH01000001">
    <property type="protein sequence ID" value="EAR30711.1"/>
    <property type="molecule type" value="Genomic_DNA"/>
</dbReference>